<keyword evidence="2" id="KW-1185">Reference proteome</keyword>
<evidence type="ECO:0000313" key="1">
    <source>
        <dbReference type="EMBL" id="RZU76097.1"/>
    </source>
</evidence>
<dbReference type="Proteomes" id="UP000294114">
    <property type="component" value="Unassembled WGS sequence"/>
</dbReference>
<proteinExistence type="predicted"/>
<dbReference type="AlphaFoldDB" id="A0A4Q8BDW3"/>
<organism evidence="1 2">
    <name type="scientific">Micromonospora kangleipakensis</name>
    <dbReference type="NCBI Taxonomy" id="1077942"/>
    <lineage>
        <taxon>Bacteria</taxon>
        <taxon>Bacillati</taxon>
        <taxon>Actinomycetota</taxon>
        <taxon>Actinomycetes</taxon>
        <taxon>Micromonosporales</taxon>
        <taxon>Micromonosporaceae</taxon>
        <taxon>Micromonospora</taxon>
    </lineage>
</organism>
<gene>
    <name evidence="1" type="ORF">EV384_4708</name>
</gene>
<evidence type="ECO:0000313" key="2">
    <source>
        <dbReference type="Proteomes" id="UP000294114"/>
    </source>
</evidence>
<dbReference type="RefSeq" id="WP_130336548.1">
    <property type="nucleotide sequence ID" value="NZ_SHLD01000001.1"/>
</dbReference>
<dbReference type="EMBL" id="SHLD01000001">
    <property type="protein sequence ID" value="RZU76097.1"/>
    <property type="molecule type" value="Genomic_DNA"/>
</dbReference>
<protein>
    <submittedName>
        <fullName evidence="1">Uncharacterized protein</fullName>
    </submittedName>
</protein>
<reference evidence="1 2" key="1">
    <citation type="submission" date="2019-02" db="EMBL/GenBank/DDBJ databases">
        <title>Sequencing the genomes of 1000 actinobacteria strains.</title>
        <authorList>
            <person name="Klenk H.-P."/>
        </authorList>
    </citation>
    <scope>NUCLEOTIDE SEQUENCE [LARGE SCALE GENOMIC DNA]</scope>
    <source>
        <strain evidence="1 2">DSM 45612</strain>
    </source>
</reference>
<accession>A0A4Q8BDW3</accession>
<comment type="caution">
    <text evidence="1">The sequence shown here is derived from an EMBL/GenBank/DDBJ whole genome shotgun (WGS) entry which is preliminary data.</text>
</comment>
<name>A0A4Q8BDW3_9ACTN</name>
<dbReference type="OrthoDB" id="3295683at2"/>
<sequence length="74" mass="8065">MPTDAPQLQIVEVELAEAHTLVVVARCLAGIVRPGTRLRRIRDAAQPVDLTVTELWRYPGLQVEAIDGDCPGFG</sequence>